<sequence length="77" mass="8630">MKTVTFTDFRKNASVFITEVEQGETLIILRHGKPVAEISPYPDEVPRKPSWKKPGIRLEMKGSDLSSAILEEREGGS</sequence>
<organism evidence="3 4">
    <name type="scientific">Desulfococcus multivorans DSM 2059</name>
    <dbReference type="NCBI Taxonomy" id="1121405"/>
    <lineage>
        <taxon>Bacteria</taxon>
        <taxon>Pseudomonadati</taxon>
        <taxon>Thermodesulfobacteriota</taxon>
        <taxon>Desulfobacteria</taxon>
        <taxon>Desulfobacterales</taxon>
        <taxon>Desulfococcaceae</taxon>
        <taxon>Desulfococcus</taxon>
    </lineage>
</organism>
<evidence type="ECO:0000313" key="3">
    <source>
        <dbReference type="EMBL" id="EPR40147.1"/>
    </source>
</evidence>
<reference evidence="3 4" key="1">
    <citation type="journal article" date="2013" name="Genome Announc.">
        <title>Draft genome sequences for three mercury-methylating, sulfate-reducing bacteria.</title>
        <authorList>
            <person name="Brown S.D."/>
            <person name="Hurt R.A.Jr."/>
            <person name="Gilmour C.C."/>
            <person name="Elias D.A."/>
        </authorList>
    </citation>
    <scope>NUCLEOTIDE SEQUENCE [LARGE SCALE GENOMIC DNA]</scope>
    <source>
        <strain evidence="3 4">DSM 2059</strain>
    </source>
</reference>
<dbReference type="SUPFAM" id="SSF143120">
    <property type="entry name" value="YefM-like"/>
    <property type="match status" value="1"/>
</dbReference>
<evidence type="ECO:0000313" key="4">
    <source>
        <dbReference type="Proteomes" id="UP000014977"/>
    </source>
</evidence>
<comment type="similarity">
    <text evidence="1 2">Belongs to the phD/YefM antitoxin family.</text>
</comment>
<evidence type="ECO:0000256" key="1">
    <source>
        <dbReference type="ARBA" id="ARBA00009981"/>
    </source>
</evidence>
<dbReference type="eggNOG" id="COG4118">
    <property type="taxonomic scope" value="Bacteria"/>
</dbReference>
<evidence type="ECO:0000256" key="2">
    <source>
        <dbReference type="RuleBase" id="RU362080"/>
    </source>
</evidence>
<name>S7TSQ5_DESML</name>
<keyword evidence="4" id="KW-1185">Reference proteome</keyword>
<dbReference type="AlphaFoldDB" id="S7TSQ5"/>
<accession>S7TSQ5</accession>
<dbReference type="OrthoDB" id="9800503at2"/>
<comment type="function">
    <text evidence="2">Antitoxin component of a type II toxin-antitoxin (TA) system.</text>
</comment>
<dbReference type="Proteomes" id="UP000014977">
    <property type="component" value="Unassembled WGS sequence"/>
</dbReference>
<dbReference type="EMBL" id="ATHJ01000085">
    <property type="protein sequence ID" value="EPR40147.1"/>
    <property type="molecule type" value="Genomic_DNA"/>
</dbReference>
<dbReference type="Gene3D" id="3.40.1620.10">
    <property type="entry name" value="YefM-like domain"/>
    <property type="match status" value="1"/>
</dbReference>
<dbReference type="InterPro" id="IPR006442">
    <property type="entry name" value="Antitoxin_Phd/YefM"/>
</dbReference>
<gene>
    <name evidence="3" type="ORF">dsmv_2415</name>
</gene>
<dbReference type="Pfam" id="PF02604">
    <property type="entry name" value="PhdYeFM_antitox"/>
    <property type="match status" value="1"/>
</dbReference>
<proteinExistence type="inferred from homology"/>
<dbReference type="InterPro" id="IPR036165">
    <property type="entry name" value="YefM-like_sf"/>
</dbReference>
<dbReference type="STRING" id="897.B2D07_09515"/>
<protein>
    <recommendedName>
        <fullName evidence="2">Antitoxin</fullName>
    </recommendedName>
</protein>
<dbReference type="RefSeq" id="WP_020877172.1">
    <property type="nucleotide sequence ID" value="NZ_ATHJ01000085.1"/>
</dbReference>
<dbReference type="PATRIC" id="fig|1121405.3.peg.2049"/>
<comment type="caution">
    <text evidence="3">The sequence shown here is derived from an EMBL/GenBank/DDBJ whole genome shotgun (WGS) entry which is preliminary data.</text>
</comment>